<gene>
    <name evidence="1" type="ORF">DRH29_05740</name>
</gene>
<reference evidence="1 2" key="1">
    <citation type="submission" date="2018-06" db="EMBL/GenBank/DDBJ databases">
        <title>Extensive metabolic versatility and redundancy in microbially diverse, dynamic hydrothermal sediments.</title>
        <authorList>
            <person name="Dombrowski N."/>
            <person name="Teske A."/>
            <person name="Baker B.J."/>
        </authorList>
    </citation>
    <scope>NUCLEOTIDE SEQUENCE [LARGE SCALE GENOMIC DNA]</scope>
    <source>
        <strain evidence="1">B79_G16</strain>
    </source>
</reference>
<accession>A0A420ZB21</accession>
<dbReference type="EMBL" id="QMNG01000117">
    <property type="protein sequence ID" value="RLC35806.1"/>
    <property type="molecule type" value="Genomic_DNA"/>
</dbReference>
<organism evidence="1 2">
    <name type="scientific">candidate division Kazan bacterium</name>
    <dbReference type="NCBI Taxonomy" id="2202143"/>
    <lineage>
        <taxon>Bacteria</taxon>
        <taxon>Bacteria division Kazan-3B-28</taxon>
    </lineage>
</organism>
<sequence length="94" mass="10793">MLEDLLDGTSGISKDKGFYVRGVGIKRPEFSPSYADEFLLLDLRKLEALKAVNDMDYVFRLAADMRGIGYITKIVQTLCMTTFYKHPYVRSFLK</sequence>
<name>A0A420ZB21_UNCK3</name>
<dbReference type="AlphaFoldDB" id="A0A420ZB21"/>
<proteinExistence type="predicted"/>
<protein>
    <submittedName>
        <fullName evidence="1">Uncharacterized protein</fullName>
    </submittedName>
</protein>
<comment type="caution">
    <text evidence="1">The sequence shown here is derived from an EMBL/GenBank/DDBJ whole genome shotgun (WGS) entry which is preliminary data.</text>
</comment>
<dbReference type="Proteomes" id="UP000281261">
    <property type="component" value="Unassembled WGS sequence"/>
</dbReference>
<evidence type="ECO:0000313" key="1">
    <source>
        <dbReference type="EMBL" id="RLC35806.1"/>
    </source>
</evidence>
<evidence type="ECO:0000313" key="2">
    <source>
        <dbReference type="Proteomes" id="UP000281261"/>
    </source>
</evidence>